<comment type="subcellular location">
    <subcellularLocation>
        <location evidence="1 16">Nucleus</location>
    </subcellularLocation>
</comment>
<dbReference type="PROSITE" id="PS50157">
    <property type="entry name" value="ZINC_FINGER_C2H2_2"/>
    <property type="match status" value="7"/>
</dbReference>
<keyword evidence="11" id="KW-0238">DNA-binding</keyword>
<dbReference type="FunFam" id="3.30.160.60:FF:000953">
    <property type="entry name" value="Zinc finger protein 691"/>
    <property type="match status" value="1"/>
</dbReference>
<dbReference type="Pfam" id="PF00096">
    <property type="entry name" value="zf-C2H2"/>
    <property type="match status" value="7"/>
</dbReference>
<dbReference type="GeneID" id="109259434"/>
<keyword evidence="6" id="KW-0677">Repeat</keyword>
<keyword evidence="7 15" id="KW-0863">Zinc-finger</keyword>
<dbReference type="RefSeq" id="XP_019292612.2">
    <property type="nucleotide sequence ID" value="XM_019437067.2"/>
</dbReference>
<keyword evidence="12" id="KW-0804">Transcription</keyword>
<keyword evidence="13 16" id="KW-0539">Nucleus</keyword>
<dbReference type="FunFam" id="3.30.160.60:FF:000057">
    <property type="entry name" value="Zinc finger with KRAB and SCAN domains 4"/>
    <property type="match status" value="1"/>
</dbReference>
<dbReference type="GO" id="GO:0005654">
    <property type="term" value="C:nucleoplasm"/>
    <property type="evidence" value="ECO:0007669"/>
    <property type="project" value="UniProtKB-ARBA"/>
</dbReference>
<evidence type="ECO:0000256" key="9">
    <source>
        <dbReference type="ARBA" id="ARBA00022843"/>
    </source>
</evidence>
<dbReference type="SMART" id="SM00355">
    <property type="entry name" value="ZnF_C2H2"/>
    <property type="match status" value="7"/>
</dbReference>
<organism evidence="20 21">
    <name type="scientific">Panthera pardus</name>
    <name type="common">Leopard</name>
    <name type="synonym">Felis pardus</name>
    <dbReference type="NCBI Taxonomy" id="9691"/>
    <lineage>
        <taxon>Eukaryota</taxon>
        <taxon>Metazoa</taxon>
        <taxon>Chordata</taxon>
        <taxon>Craniata</taxon>
        <taxon>Vertebrata</taxon>
        <taxon>Euteleostomi</taxon>
        <taxon>Mammalia</taxon>
        <taxon>Eutheria</taxon>
        <taxon>Laurasiatheria</taxon>
        <taxon>Carnivora</taxon>
        <taxon>Feliformia</taxon>
        <taxon>Felidae</taxon>
        <taxon>Pantherinae</taxon>
        <taxon>Panthera</taxon>
    </lineage>
</organism>
<proteinExistence type="inferred from homology"/>
<feature type="domain" description="C2H2-type" evidence="18">
    <location>
        <begin position="404"/>
        <end position="431"/>
    </location>
</feature>
<evidence type="ECO:0000256" key="7">
    <source>
        <dbReference type="ARBA" id="ARBA00022771"/>
    </source>
</evidence>
<feature type="region of interest" description="Disordered" evidence="17">
    <location>
        <begin position="332"/>
        <end position="371"/>
    </location>
</feature>
<evidence type="ECO:0000259" key="18">
    <source>
        <dbReference type="PROSITE" id="PS50157"/>
    </source>
</evidence>
<dbReference type="Gene3D" id="1.10.4020.10">
    <property type="entry name" value="DNA breaking-rejoining enzymes"/>
    <property type="match status" value="1"/>
</dbReference>
<feature type="domain" description="C2H2-type" evidence="18">
    <location>
        <begin position="543"/>
        <end position="570"/>
    </location>
</feature>
<evidence type="ECO:0000256" key="5">
    <source>
        <dbReference type="ARBA" id="ARBA00022723"/>
    </source>
</evidence>
<evidence type="ECO:0000256" key="10">
    <source>
        <dbReference type="ARBA" id="ARBA00023015"/>
    </source>
</evidence>
<dbReference type="Pfam" id="PF02023">
    <property type="entry name" value="SCAN"/>
    <property type="match status" value="1"/>
</dbReference>
<gene>
    <name evidence="21" type="primary">LOC109259434</name>
</gene>
<keyword evidence="4" id="KW-1017">Isopeptide bond</keyword>
<dbReference type="FunFam" id="1.10.4020.10:FF:000001">
    <property type="entry name" value="zinc finger protein 263 isoform X1"/>
    <property type="match status" value="1"/>
</dbReference>
<evidence type="ECO:0000256" key="13">
    <source>
        <dbReference type="ARBA" id="ARBA00023242"/>
    </source>
</evidence>
<keyword evidence="8" id="KW-0862">Zinc</keyword>
<feature type="domain" description="C2H2-type" evidence="18">
    <location>
        <begin position="432"/>
        <end position="459"/>
    </location>
</feature>
<dbReference type="SUPFAM" id="SSF47353">
    <property type="entry name" value="Retrovirus capsid dimerization domain-like"/>
    <property type="match status" value="1"/>
</dbReference>
<dbReference type="FunFam" id="3.30.160.60:FF:001333">
    <property type="entry name" value="Zinc finger with KRAB and SCAN domains 4"/>
    <property type="match status" value="1"/>
</dbReference>
<name>A0A9V1F004_PANPR</name>
<keyword evidence="20" id="KW-1185">Reference proteome</keyword>
<dbReference type="FunFam" id="3.30.160.60:FF:000642">
    <property type="entry name" value="Zinc finger with KRAB and SCAN domains 2"/>
    <property type="match status" value="1"/>
</dbReference>
<dbReference type="InterPro" id="IPR038269">
    <property type="entry name" value="SCAN_sf"/>
</dbReference>
<keyword evidence="3" id="KW-0678">Repressor</keyword>
<dbReference type="PROSITE" id="PS50804">
    <property type="entry name" value="SCAN_BOX"/>
    <property type="match status" value="1"/>
</dbReference>
<dbReference type="PANTHER" id="PTHR23226:SF366">
    <property type="entry name" value="ZINC FINGER PROTEIN ZFP2"/>
    <property type="match status" value="1"/>
</dbReference>
<dbReference type="GO" id="GO:0008270">
    <property type="term" value="F:zinc ion binding"/>
    <property type="evidence" value="ECO:0007669"/>
    <property type="project" value="UniProtKB-KW"/>
</dbReference>
<evidence type="ECO:0000256" key="1">
    <source>
        <dbReference type="ARBA" id="ARBA00004123"/>
    </source>
</evidence>
<keyword evidence="9" id="KW-0832">Ubl conjugation</keyword>
<evidence type="ECO:0000256" key="15">
    <source>
        <dbReference type="PROSITE-ProRule" id="PRU00042"/>
    </source>
</evidence>
<keyword evidence="10" id="KW-0805">Transcription regulation</keyword>
<feature type="domain" description="C2H2-type" evidence="18">
    <location>
        <begin position="460"/>
        <end position="487"/>
    </location>
</feature>
<dbReference type="InterPro" id="IPR013087">
    <property type="entry name" value="Znf_C2H2_type"/>
</dbReference>
<feature type="region of interest" description="Disordered" evidence="17">
    <location>
        <begin position="30"/>
        <end position="72"/>
    </location>
</feature>
<feature type="compositionally biased region" description="Low complexity" evidence="17">
    <location>
        <begin position="42"/>
        <end position="51"/>
    </location>
</feature>
<evidence type="ECO:0000256" key="3">
    <source>
        <dbReference type="ARBA" id="ARBA00022491"/>
    </source>
</evidence>
<evidence type="ECO:0000256" key="16">
    <source>
        <dbReference type="PROSITE-ProRule" id="PRU00187"/>
    </source>
</evidence>
<dbReference type="InterPro" id="IPR036236">
    <property type="entry name" value="Znf_C2H2_sf"/>
</dbReference>
<evidence type="ECO:0000256" key="2">
    <source>
        <dbReference type="ARBA" id="ARBA00006991"/>
    </source>
</evidence>
<protein>
    <recommendedName>
        <fullName evidence="14">Zinc finger protein 307</fullName>
    </recommendedName>
</protein>
<dbReference type="SUPFAM" id="SSF57667">
    <property type="entry name" value="beta-beta-alpha zinc fingers"/>
    <property type="match status" value="4"/>
</dbReference>
<evidence type="ECO:0000256" key="17">
    <source>
        <dbReference type="SAM" id="MobiDB-lite"/>
    </source>
</evidence>
<evidence type="ECO:0000256" key="14">
    <source>
        <dbReference type="ARBA" id="ARBA00079518"/>
    </source>
</evidence>
<feature type="domain" description="C2H2-type" evidence="18">
    <location>
        <begin position="488"/>
        <end position="515"/>
    </location>
</feature>
<dbReference type="AlphaFoldDB" id="A0A9V1F004"/>
<dbReference type="KEGG" id="ppad:109259434"/>
<evidence type="ECO:0000259" key="19">
    <source>
        <dbReference type="PROSITE" id="PS50804"/>
    </source>
</evidence>
<dbReference type="FunFam" id="3.30.160.60:FF:001518">
    <property type="entry name" value="Zinc finger with KRAB and SCAN domains 4"/>
    <property type="match status" value="1"/>
</dbReference>
<evidence type="ECO:0000256" key="12">
    <source>
        <dbReference type="ARBA" id="ARBA00023163"/>
    </source>
</evidence>
<dbReference type="Proteomes" id="UP001165780">
    <property type="component" value="Unplaced"/>
</dbReference>
<evidence type="ECO:0000256" key="6">
    <source>
        <dbReference type="ARBA" id="ARBA00022737"/>
    </source>
</evidence>
<evidence type="ECO:0000256" key="4">
    <source>
        <dbReference type="ARBA" id="ARBA00022499"/>
    </source>
</evidence>
<feature type="domain" description="SCAN box" evidence="19">
    <location>
        <begin position="108"/>
        <end position="190"/>
    </location>
</feature>
<accession>A0A9V1F004</accession>
<dbReference type="GO" id="GO:0000978">
    <property type="term" value="F:RNA polymerase II cis-regulatory region sequence-specific DNA binding"/>
    <property type="evidence" value="ECO:0007669"/>
    <property type="project" value="TreeGrafter"/>
</dbReference>
<feature type="region of interest" description="Disordered" evidence="17">
    <location>
        <begin position="293"/>
        <end position="319"/>
    </location>
</feature>
<dbReference type="FunFam" id="3.30.160.60:FF:000295">
    <property type="entry name" value="zinc finger protein 19"/>
    <property type="match status" value="1"/>
</dbReference>
<evidence type="ECO:0000313" key="21">
    <source>
        <dbReference type="RefSeq" id="XP_019292612.2"/>
    </source>
</evidence>
<dbReference type="CDD" id="cd07936">
    <property type="entry name" value="SCAN"/>
    <property type="match status" value="1"/>
</dbReference>
<dbReference type="GO" id="GO:0000981">
    <property type="term" value="F:DNA-binding transcription factor activity, RNA polymerase II-specific"/>
    <property type="evidence" value="ECO:0007669"/>
    <property type="project" value="TreeGrafter"/>
</dbReference>
<dbReference type="Gene3D" id="3.30.160.60">
    <property type="entry name" value="Classic Zinc Finger"/>
    <property type="match status" value="7"/>
</dbReference>
<dbReference type="PANTHER" id="PTHR23226">
    <property type="entry name" value="ZINC FINGER AND SCAN DOMAIN-CONTAINING"/>
    <property type="match status" value="1"/>
</dbReference>
<dbReference type="GO" id="GO:0000122">
    <property type="term" value="P:negative regulation of transcription by RNA polymerase II"/>
    <property type="evidence" value="ECO:0007669"/>
    <property type="project" value="UniProtKB-ARBA"/>
</dbReference>
<feature type="domain" description="C2H2-type" evidence="18">
    <location>
        <begin position="376"/>
        <end position="403"/>
    </location>
</feature>
<comment type="similarity">
    <text evidence="2">Belongs to the krueppel C2H2-type zinc-finger protein family.</text>
</comment>
<dbReference type="FunFam" id="3.30.160.60:FF:001214">
    <property type="entry name" value="Zinc finger with KRAB and SCAN domains 4"/>
    <property type="match status" value="1"/>
</dbReference>
<feature type="domain" description="C2H2-type" evidence="18">
    <location>
        <begin position="571"/>
        <end position="598"/>
    </location>
</feature>
<evidence type="ECO:0000256" key="8">
    <source>
        <dbReference type="ARBA" id="ARBA00022833"/>
    </source>
</evidence>
<keyword evidence="5" id="KW-0479">Metal-binding</keyword>
<dbReference type="PROSITE" id="PS00028">
    <property type="entry name" value="ZINC_FINGER_C2H2_1"/>
    <property type="match status" value="7"/>
</dbReference>
<reference evidence="21" key="1">
    <citation type="submission" date="2025-08" db="UniProtKB">
        <authorList>
            <consortium name="RefSeq"/>
        </authorList>
    </citation>
    <scope>IDENTIFICATION</scope>
    <source>
        <tissue evidence="21">Whole blood</tissue>
    </source>
</reference>
<sequence length="601" mass="66957">MNDFSILERKIKYSQEEPVPKQRPKLYFKENSSDHLCSPINTTTDPPAGARRPTRARSRMAGESAQSTAWDAKSTENHMGPLVVKTEAGEAPALVQDASPHRGPEDSRRRFRDFRYPEAEGPREALRRLRELCRQWLSPDIHTKEQILELLVLEQFLTILPAELQAWVRGQHPESGDEVVVLLEHLQRQLEAPTPQVPGGDQGQALVCCEMAALTPSRGSRSAQFQPVRALLKHESLGSRALPGTVLQGPGLAPGGRCRGDAVVAARLPPEPQGLLKTEDVALALSSGWAQLDSSRGSFHGDEGRENPGGLTSPGGETEAEIRALPVDEVRPVQESGGMPRPPREDTAQIPEGTEAGEREGRFPRKQKTATGSRRHYCHECGKSFAQSSGLTKHRRIHTGEKPYECEDCGKTFIGSSALVIHQRVHTGEKPYECEECGKVFSHSSNLIKHQRTHSGEKPYGCEECGKTFSQSCSLLEHHKIHTGEKPYQCNTCGKAFRRNSHLLRHQRIHGDKDAQDRECAETREGRGRVESRWESVEAPASYTCDECDRSFTRSRSLLEHQKIHTGEKPYQCDTCGKGFTRTSYLVQHRRSHVGKKVLSQ</sequence>
<dbReference type="GO" id="GO:0009891">
    <property type="term" value="P:positive regulation of biosynthetic process"/>
    <property type="evidence" value="ECO:0007669"/>
    <property type="project" value="UniProtKB-ARBA"/>
</dbReference>
<evidence type="ECO:0000256" key="11">
    <source>
        <dbReference type="ARBA" id="ARBA00023125"/>
    </source>
</evidence>
<dbReference type="SMART" id="SM00431">
    <property type="entry name" value="SCAN"/>
    <property type="match status" value="1"/>
</dbReference>
<dbReference type="InterPro" id="IPR003309">
    <property type="entry name" value="SCAN_dom"/>
</dbReference>
<evidence type="ECO:0000313" key="20">
    <source>
        <dbReference type="Proteomes" id="UP001165780"/>
    </source>
</evidence>